<dbReference type="GO" id="GO:0016740">
    <property type="term" value="F:transferase activity"/>
    <property type="evidence" value="ECO:0007669"/>
    <property type="project" value="UniProtKB-KW"/>
</dbReference>
<keyword evidence="1" id="KW-0808">Transferase</keyword>
<comment type="caution">
    <text evidence="1">The sequence shown here is derived from an EMBL/GenBank/DDBJ whole genome shotgun (WGS) entry which is preliminary data.</text>
</comment>
<dbReference type="PATRIC" id="fig|889306.3.peg.249"/>
<evidence type="ECO:0000313" key="2">
    <source>
        <dbReference type="Proteomes" id="UP000031938"/>
    </source>
</evidence>
<protein>
    <submittedName>
        <fullName evidence="1">GCN5 family acetyltransferase</fullName>
    </submittedName>
</protein>
<evidence type="ECO:0000313" key="1">
    <source>
        <dbReference type="EMBL" id="KIL51875.1"/>
    </source>
</evidence>
<reference evidence="1 2" key="1">
    <citation type="submission" date="2015-01" db="EMBL/GenBank/DDBJ databases">
        <title>Genome sequencing of Jeotgalibacillus soli.</title>
        <authorList>
            <person name="Goh K.M."/>
            <person name="Chan K.-G."/>
            <person name="Yaakop A.S."/>
            <person name="Ee R."/>
            <person name="Gan H.M."/>
            <person name="Chan C.S."/>
        </authorList>
    </citation>
    <scope>NUCLEOTIDE SEQUENCE [LARGE SCALE GENOMIC DNA]</scope>
    <source>
        <strain evidence="1 2">P9</strain>
    </source>
</reference>
<dbReference type="Proteomes" id="UP000031938">
    <property type="component" value="Unassembled WGS sequence"/>
</dbReference>
<dbReference type="EMBL" id="JXRP01000006">
    <property type="protein sequence ID" value="KIL51875.1"/>
    <property type="molecule type" value="Genomic_DNA"/>
</dbReference>
<keyword evidence="2" id="KW-1185">Reference proteome</keyword>
<gene>
    <name evidence="1" type="ORF">KP78_02450</name>
</gene>
<organism evidence="1 2">
    <name type="scientific">Jeotgalibacillus soli</name>
    <dbReference type="NCBI Taxonomy" id="889306"/>
    <lineage>
        <taxon>Bacteria</taxon>
        <taxon>Bacillati</taxon>
        <taxon>Bacillota</taxon>
        <taxon>Bacilli</taxon>
        <taxon>Bacillales</taxon>
        <taxon>Caryophanaceae</taxon>
        <taxon>Jeotgalibacillus</taxon>
    </lineage>
</organism>
<dbReference type="AlphaFoldDB" id="A0A0C2RNM0"/>
<name>A0A0C2RNM0_9BACL</name>
<sequence>MSMTIVVRNAEFKDINQLTELMYKYVVDFYRRPKLPFENIHQLIYTLLNHKEGIQFVVEKMKS</sequence>
<dbReference type="STRING" id="889306.KP78_02450"/>
<proteinExistence type="predicted"/>
<accession>A0A0C2RNM0</accession>